<protein>
    <submittedName>
        <fullName evidence="4">Uncharacterized protein</fullName>
    </submittedName>
</protein>
<evidence type="ECO:0000259" key="3">
    <source>
        <dbReference type="Pfam" id="PF05193"/>
    </source>
</evidence>
<evidence type="ECO:0000259" key="2">
    <source>
        <dbReference type="Pfam" id="PF00675"/>
    </source>
</evidence>
<dbReference type="EMBL" id="JBEVYD010000011">
    <property type="protein sequence ID" value="KAL3229795.1"/>
    <property type="molecule type" value="Genomic_DNA"/>
</dbReference>
<dbReference type="InterPro" id="IPR011765">
    <property type="entry name" value="Pept_M16_N"/>
</dbReference>
<dbReference type="SUPFAM" id="SSF63411">
    <property type="entry name" value="LuxS/MPP-like metallohydrolase"/>
    <property type="match status" value="3"/>
</dbReference>
<evidence type="ECO:0000313" key="4">
    <source>
        <dbReference type="EMBL" id="KAL3229795.1"/>
    </source>
</evidence>
<organism evidence="4 5">
    <name type="scientific">Nakaseomyces bracarensis</name>
    <dbReference type="NCBI Taxonomy" id="273131"/>
    <lineage>
        <taxon>Eukaryota</taxon>
        <taxon>Fungi</taxon>
        <taxon>Dikarya</taxon>
        <taxon>Ascomycota</taxon>
        <taxon>Saccharomycotina</taxon>
        <taxon>Saccharomycetes</taxon>
        <taxon>Saccharomycetales</taxon>
        <taxon>Saccharomycetaceae</taxon>
        <taxon>Nakaseomyces</taxon>
    </lineage>
</organism>
<keyword evidence="5" id="KW-1185">Reference proteome</keyword>
<dbReference type="InterPro" id="IPR007863">
    <property type="entry name" value="Peptidase_M16_C"/>
</dbReference>
<feature type="domain" description="Peptidase M16 C-terminal" evidence="3">
    <location>
        <begin position="194"/>
        <end position="363"/>
    </location>
</feature>
<proteinExistence type="predicted"/>
<dbReference type="Pfam" id="PF00675">
    <property type="entry name" value="Peptidase_M16"/>
    <property type="match status" value="1"/>
</dbReference>
<dbReference type="Pfam" id="PF05193">
    <property type="entry name" value="Peptidase_M16_C"/>
    <property type="match status" value="1"/>
</dbReference>
<sequence length="1018" mass="115662">MVFNKLVSFQLDYASQYHISKYVSPRTKLQLVHINHKSSPLVEGYFAVATECPNDSGVPHTLEHLLFMGSKKYPYKGLLDTVGNLCMSSTNAWTATDQTVYTLTSAGWKGFKKLLPVYLDHLLSPTLTDEACVTEVYHVDPEDLTDKGVVYSEMEGIESQSWFLASLEKQRLMFPEGSGYRSETGGLTKNLRELTNEEIRNFHKEMYSAQNLCLIITGNVPERELLDIVGEWDATLPTYESEVIKRPFVDTLASQIPEKRDSIIQSTVEFPESDESLGEILLSWIGEKYDAYEADLAVTMLLEYFTDSSISPFNMELVEIDDPYANSVDYYTDDYLRTIINLNLHGVPTEKLQLTTEKALEIFANHKIDLTRLRQVITNSKWEFVMRCEKNASDTLSQAVISDFLYGTSDGTSLTDTLKSLEDYDTLINKWTVTQWEELTKKIFVDNKPVIVVGKPSSKMNEDMETEKEKLLKSREEKYGESGRRDLATKLEAAKKRNDVEIPKNILDSFSIENPAASVDFIDTESREHQTSKNFPIPFHIENFPSRFVEVHCLLNTMFIKDTSLLPYYQVFHEIFSLPMKSTTDGGIIPYEEVVAKLKTETLDAKVTLGLSGACPDLIDIMIRCRADDYASAVEWFNHVLFDMVFDENRIKVMLENYLDSIVELKREGVMMLESIGNRNLYNERSLKKSVDPLYSESFLEEVLESIEAGDFEDKVLPKLETMRSQLRTHFTKFRILLLGDVAAIGGEDSVYEPWNGLLSNMEKDNNEFGEHKIPPAPRLLNGVSDICKNPNGKAFIITTPASESSYMNVITKVPFDLDYHHEDYAKVSLASEYLQCVEGPFWKGIRGAGLAYGANMLKLTEINSWGFSIYRGADIIGCYKAGKEIVDSFAQGKSQFEPLLMEGAMSSIINHMATVEDGYFNAGLMKYVDDNLYQRGPDFKSVYLKKLSEVTISDLEKMMKKYLINLFDSQKSVVFVSCHPSKLESVQEFLESEGFEVEVEELEEDDSEAESDVSMEE</sequence>
<feature type="region of interest" description="Disordered" evidence="1">
    <location>
        <begin position="998"/>
        <end position="1018"/>
    </location>
</feature>
<dbReference type="PANTHER" id="PTHR43016">
    <property type="entry name" value="PRESEQUENCE PROTEASE"/>
    <property type="match status" value="1"/>
</dbReference>
<dbReference type="PANTHER" id="PTHR43016:SF16">
    <property type="entry name" value="METALLOPROTEASE, PUTATIVE (AFU_ORTHOLOGUE AFUA_4G07610)-RELATED"/>
    <property type="match status" value="1"/>
</dbReference>
<name>A0ABR4NP63_9SACH</name>
<dbReference type="Gene3D" id="3.30.830.10">
    <property type="entry name" value="Metalloenzyme, LuxS/M16 peptidase-like"/>
    <property type="match status" value="4"/>
</dbReference>
<reference evidence="4 5" key="1">
    <citation type="submission" date="2024-05" db="EMBL/GenBank/DDBJ databases">
        <title>Long read based assembly of the Candida bracarensis genome reveals expanded adhesin content.</title>
        <authorList>
            <person name="Marcet-Houben M."/>
            <person name="Ksiezopolska E."/>
            <person name="Gabaldon T."/>
        </authorList>
    </citation>
    <scope>NUCLEOTIDE SEQUENCE [LARGE SCALE GENOMIC DNA]</scope>
    <source>
        <strain evidence="4 5">CBM6</strain>
    </source>
</reference>
<dbReference type="Proteomes" id="UP001623330">
    <property type="component" value="Unassembled WGS sequence"/>
</dbReference>
<accession>A0ABR4NP63</accession>
<feature type="domain" description="Peptidase M16 N-terminal" evidence="2">
    <location>
        <begin position="51"/>
        <end position="140"/>
    </location>
</feature>
<gene>
    <name evidence="4" type="ORF">RNJ44_01931</name>
</gene>
<comment type="caution">
    <text evidence="4">The sequence shown here is derived from an EMBL/GenBank/DDBJ whole genome shotgun (WGS) entry which is preliminary data.</text>
</comment>
<dbReference type="InterPro" id="IPR011249">
    <property type="entry name" value="Metalloenz_LuxS/M16"/>
</dbReference>
<evidence type="ECO:0000256" key="1">
    <source>
        <dbReference type="SAM" id="MobiDB-lite"/>
    </source>
</evidence>
<evidence type="ECO:0000313" key="5">
    <source>
        <dbReference type="Proteomes" id="UP001623330"/>
    </source>
</evidence>